<name>A0A0G2FYJ5_9PEZI</name>
<accession>A0A0G2FYJ5</accession>
<dbReference type="Proteomes" id="UP000034680">
    <property type="component" value="Unassembled WGS sequence"/>
</dbReference>
<dbReference type="SUPFAM" id="SSF46934">
    <property type="entry name" value="UBA-like"/>
    <property type="match status" value="1"/>
</dbReference>
<dbReference type="Gene3D" id="1.10.8.10">
    <property type="entry name" value="DNA helicase RuvA subunit, C-terminal domain"/>
    <property type="match status" value="1"/>
</dbReference>
<keyword evidence="1" id="KW-0175">Coiled coil</keyword>
<dbReference type="CDD" id="cd14273">
    <property type="entry name" value="UBA_TAP-C_like"/>
    <property type="match status" value="1"/>
</dbReference>
<protein>
    <submittedName>
        <fullName evidence="4">Putative ubx domain-containing protein</fullName>
    </submittedName>
</protein>
<dbReference type="STRING" id="1214573.A0A0G2FYJ5"/>
<dbReference type="SUPFAM" id="SSF52833">
    <property type="entry name" value="Thioredoxin-like"/>
    <property type="match status" value="1"/>
</dbReference>
<dbReference type="PANTHER" id="PTHR23322:SF1">
    <property type="entry name" value="FAS-ASSOCIATED FACTOR 2"/>
    <property type="match status" value="1"/>
</dbReference>
<dbReference type="GO" id="GO:0043130">
    <property type="term" value="F:ubiquitin binding"/>
    <property type="evidence" value="ECO:0007669"/>
    <property type="project" value="TreeGrafter"/>
</dbReference>
<evidence type="ECO:0000313" key="5">
    <source>
        <dbReference type="Proteomes" id="UP000034680"/>
    </source>
</evidence>
<dbReference type="SUPFAM" id="SSF54236">
    <property type="entry name" value="Ubiquitin-like"/>
    <property type="match status" value="1"/>
</dbReference>
<feature type="compositionally biased region" description="Basic and acidic residues" evidence="2">
    <location>
        <begin position="380"/>
        <end position="392"/>
    </location>
</feature>
<dbReference type="EMBL" id="LCUC01000042">
    <property type="protein sequence ID" value="KKY38919.1"/>
    <property type="molecule type" value="Genomic_DNA"/>
</dbReference>
<feature type="domain" description="UAS" evidence="3">
    <location>
        <begin position="185"/>
        <end position="322"/>
    </location>
</feature>
<dbReference type="InterPro" id="IPR001012">
    <property type="entry name" value="UBX_dom"/>
</dbReference>
<dbReference type="InterPro" id="IPR029071">
    <property type="entry name" value="Ubiquitin-like_domsf"/>
</dbReference>
<dbReference type="Pfam" id="PF14555">
    <property type="entry name" value="UBA_4"/>
    <property type="match status" value="1"/>
</dbReference>
<dbReference type="GO" id="GO:0005783">
    <property type="term" value="C:endoplasmic reticulum"/>
    <property type="evidence" value="ECO:0007669"/>
    <property type="project" value="TreeGrafter"/>
</dbReference>
<evidence type="ECO:0000259" key="3">
    <source>
        <dbReference type="SMART" id="SM00594"/>
    </source>
</evidence>
<dbReference type="Gene3D" id="3.10.20.90">
    <property type="entry name" value="Phosphatidylinositol 3-kinase Catalytic Subunit, Chain A, domain 1"/>
    <property type="match status" value="1"/>
</dbReference>
<feature type="region of interest" description="Disordered" evidence="2">
    <location>
        <begin position="343"/>
        <end position="392"/>
    </location>
</feature>
<organism evidence="4 5">
    <name type="scientific">Diaporthe ampelina</name>
    <dbReference type="NCBI Taxonomy" id="1214573"/>
    <lineage>
        <taxon>Eukaryota</taxon>
        <taxon>Fungi</taxon>
        <taxon>Dikarya</taxon>
        <taxon>Ascomycota</taxon>
        <taxon>Pezizomycotina</taxon>
        <taxon>Sordariomycetes</taxon>
        <taxon>Sordariomycetidae</taxon>
        <taxon>Diaporthales</taxon>
        <taxon>Diaporthaceae</taxon>
        <taxon>Diaporthe</taxon>
    </lineage>
</organism>
<evidence type="ECO:0000256" key="1">
    <source>
        <dbReference type="ARBA" id="ARBA00023054"/>
    </source>
</evidence>
<sequence length="538" mass="60014">MADFDLASLSAGQQEALQQYTALTNQEPKDAVPLLERSQWNVQIAITKFFDGEGPDPVAEAQAQQQQQQQQAQADVPRPAGRHENLQESFYAPIGRPPRRDRTEPAPRIVPQPSTTYPVPWLFSLIFAPFQLGWKLFASLFRPVYYILSFLPQSLRPRAVSNSITRGLRNTNGRKMLLPRDSAARFRREFEEEYGPAGTGGPALPWFEGGFAQAQDLAKKELKFLLVVLMSPEHDDTAPFARDVLLSPDVAAFLSDPAANIVLWGGNVLDSEAYIVSQEYNCTKFPFSVLISLTPKEGSTRMGIIKRLAGATTPAAYLSGLRSAMEKYAPDLEGLRAERIANETSRSLRTEQDSAYERSLARDRERARQRREAAAAAAEAEQRERERAERAAEQDRKRQLWRRWRATTIAPEPPASEADVVRLALKMPEATGAGRVIRRFAGHTTVEELYAFVECYGVLQARAGGGEDESELDDKGAPEGYEHVYGFRLASLLPREVFEPTRDKTLRETIGKSGNLIVEDVFDAEDDEDAVVGGEQQT</sequence>
<reference evidence="4 5" key="1">
    <citation type="submission" date="2015-05" db="EMBL/GenBank/DDBJ databases">
        <title>Distinctive expansion of gene families associated with plant cell wall degradation and secondary metabolism in the genomes of grapevine trunk pathogens.</title>
        <authorList>
            <person name="Lawrence D.P."/>
            <person name="Travadon R."/>
            <person name="Rolshausen P.E."/>
            <person name="Baumgartner K."/>
        </authorList>
    </citation>
    <scope>NUCLEOTIDE SEQUENCE [LARGE SCALE GENOMIC DNA]</scope>
    <source>
        <strain evidence="4">DA912</strain>
    </source>
</reference>
<dbReference type="InterPro" id="IPR006577">
    <property type="entry name" value="UAS"/>
</dbReference>
<dbReference type="Gene3D" id="3.40.30.10">
    <property type="entry name" value="Glutaredoxin"/>
    <property type="match status" value="1"/>
</dbReference>
<dbReference type="InterPro" id="IPR050730">
    <property type="entry name" value="UBX_domain-protein"/>
</dbReference>
<reference evidence="4 5" key="2">
    <citation type="submission" date="2015-05" db="EMBL/GenBank/DDBJ databases">
        <authorList>
            <person name="Morales-Cruz A."/>
            <person name="Amrine K.C."/>
            <person name="Cantu D."/>
        </authorList>
    </citation>
    <scope>NUCLEOTIDE SEQUENCE [LARGE SCALE GENOMIC DNA]</scope>
    <source>
        <strain evidence="4">DA912</strain>
    </source>
</reference>
<evidence type="ECO:0000313" key="4">
    <source>
        <dbReference type="EMBL" id="KKY38919.1"/>
    </source>
</evidence>
<dbReference type="Pfam" id="PF00789">
    <property type="entry name" value="UBX"/>
    <property type="match status" value="1"/>
</dbReference>
<feature type="compositionally biased region" description="Basic and acidic residues" evidence="2">
    <location>
        <begin position="343"/>
        <end position="373"/>
    </location>
</feature>
<keyword evidence="5" id="KW-1185">Reference proteome</keyword>
<gene>
    <name evidence="4" type="ORF">UCDDA912_g01054</name>
</gene>
<dbReference type="SMART" id="SM00594">
    <property type="entry name" value="UAS"/>
    <property type="match status" value="1"/>
</dbReference>
<comment type="caution">
    <text evidence="4">The sequence shown here is derived from an EMBL/GenBank/DDBJ whole genome shotgun (WGS) entry which is preliminary data.</text>
</comment>
<dbReference type="InterPro" id="IPR009060">
    <property type="entry name" value="UBA-like_sf"/>
</dbReference>
<dbReference type="AlphaFoldDB" id="A0A0G2FYJ5"/>
<dbReference type="PANTHER" id="PTHR23322">
    <property type="entry name" value="FAS-ASSOCIATED PROTEIN"/>
    <property type="match status" value="1"/>
</dbReference>
<feature type="region of interest" description="Disordered" evidence="2">
    <location>
        <begin position="55"/>
        <end position="111"/>
    </location>
</feature>
<proteinExistence type="predicted"/>
<evidence type="ECO:0000256" key="2">
    <source>
        <dbReference type="SAM" id="MobiDB-lite"/>
    </source>
</evidence>
<dbReference type="InterPro" id="IPR036249">
    <property type="entry name" value="Thioredoxin-like_sf"/>
</dbReference>
<feature type="compositionally biased region" description="Low complexity" evidence="2">
    <location>
        <begin position="61"/>
        <end position="74"/>
    </location>
</feature>
<dbReference type="OrthoDB" id="1026733at2759"/>
<dbReference type="GO" id="GO:0036503">
    <property type="term" value="P:ERAD pathway"/>
    <property type="evidence" value="ECO:0007669"/>
    <property type="project" value="TreeGrafter"/>
</dbReference>